<dbReference type="InterPro" id="IPR055152">
    <property type="entry name" value="Transketolase-like_C_2"/>
</dbReference>
<accession>A0A6J6HDB6</accession>
<evidence type="ECO:0000256" key="2">
    <source>
        <dbReference type="ARBA" id="ARBA00001936"/>
    </source>
</evidence>
<dbReference type="FunFam" id="3.40.50.970:FF:000045">
    <property type="entry name" value="Transketolase"/>
    <property type="match status" value="1"/>
</dbReference>
<dbReference type="AlphaFoldDB" id="A0A6J6HDB6"/>
<keyword evidence="10" id="KW-0479">Metal-binding</keyword>
<keyword evidence="11" id="KW-0106">Calcium</keyword>
<evidence type="ECO:0000256" key="5">
    <source>
        <dbReference type="ARBA" id="ARBA00001964"/>
    </source>
</evidence>
<dbReference type="InterPro" id="IPR009014">
    <property type="entry name" value="Transketo_C/PFOR_II"/>
</dbReference>
<evidence type="ECO:0000256" key="6">
    <source>
        <dbReference type="ARBA" id="ARBA00007131"/>
    </source>
</evidence>
<dbReference type="Gene3D" id="3.40.50.920">
    <property type="match status" value="1"/>
</dbReference>
<dbReference type="GO" id="GO:0046872">
    <property type="term" value="F:metal ion binding"/>
    <property type="evidence" value="ECO:0007669"/>
    <property type="project" value="UniProtKB-KW"/>
</dbReference>
<sequence length="399" mass="41790">MLRTHIGFPSPEMTDKHEAHGNPFNAELVSSAKKVMGIPDEPFFAPKELVDAYREHCATKGAQLWSAFGVHDWQKNFGAISHGELTAALPVFDADTKLATRQAFQKVLEATGSVMPFVLAGAADLTGNTGAKLASTSGYSASHRAGKQIYYGIREHAMGAAMVGMALHGGILPVGGTFFVFADYMRPSIRLAALSKARCVFVFSHDSVGVGEDGPTHQPVEQLASLRAIPGLQVIRPADANETAHAWLAAATFDGPTAIILSRQTVPALTDGSAVAPGAAVLHAVAKPQATLIGTGSEVSVALDAAKLLEKEGILVNVVSMPSWDRFSRLDSQQQDAILPRSLPRISVEAGTTFGWAAFASQSVGIDRFGASAPGALVMEKLGITASHVAAVAKSAITS</sequence>
<dbReference type="SMART" id="SM00861">
    <property type="entry name" value="Transket_pyr"/>
    <property type="match status" value="1"/>
</dbReference>
<dbReference type="EC" id="2.2.1.1" evidence="8"/>
<evidence type="ECO:0000256" key="10">
    <source>
        <dbReference type="ARBA" id="ARBA00022723"/>
    </source>
</evidence>
<comment type="cofactor">
    <cofactor evidence="2">
        <name>Mn(2+)</name>
        <dbReference type="ChEBI" id="CHEBI:29035"/>
    </cofactor>
</comment>
<comment type="subunit">
    <text evidence="7">Homodimer.</text>
</comment>
<feature type="domain" description="Transketolase-like pyrimidine-binding" evidence="15">
    <location>
        <begin position="98"/>
        <end position="268"/>
    </location>
</feature>
<evidence type="ECO:0000256" key="4">
    <source>
        <dbReference type="ARBA" id="ARBA00001946"/>
    </source>
</evidence>
<dbReference type="SUPFAM" id="SSF52922">
    <property type="entry name" value="TK C-terminal domain-like"/>
    <property type="match status" value="1"/>
</dbReference>
<dbReference type="EMBL" id="CAEZUZ010000030">
    <property type="protein sequence ID" value="CAB4611417.1"/>
    <property type="molecule type" value="Genomic_DNA"/>
</dbReference>
<dbReference type="PROSITE" id="PS00802">
    <property type="entry name" value="TRANSKETOLASE_2"/>
    <property type="match status" value="1"/>
</dbReference>
<dbReference type="CDD" id="cd07033">
    <property type="entry name" value="TPP_PYR_DXS_TK_like"/>
    <property type="match status" value="1"/>
</dbReference>
<keyword evidence="12" id="KW-0460">Magnesium</keyword>
<reference evidence="16" key="1">
    <citation type="submission" date="2020-05" db="EMBL/GenBank/DDBJ databases">
        <authorList>
            <person name="Chiriac C."/>
            <person name="Salcher M."/>
            <person name="Ghai R."/>
            <person name="Kavagutti S V."/>
        </authorList>
    </citation>
    <scope>NUCLEOTIDE SEQUENCE</scope>
</reference>
<dbReference type="InterPro" id="IPR029061">
    <property type="entry name" value="THDP-binding"/>
</dbReference>
<dbReference type="Pfam" id="PF00456">
    <property type="entry name" value="Transketolase_N"/>
    <property type="match status" value="1"/>
</dbReference>
<evidence type="ECO:0000259" key="15">
    <source>
        <dbReference type="SMART" id="SM00861"/>
    </source>
</evidence>
<evidence type="ECO:0000256" key="8">
    <source>
        <dbReference type="ARBA" id="ARBA00013152"/>
    </source>
</evidence>
<dbReference type="GO" id="GO:0004802">
    <property type="term" value="F:transketolase activity"/>
    <property type="evidence" value="ECO:0007669"/>
    <property type="project" value="UniProtKB-EC"/>
</dbReference>
<evidence type="ECO:0000313" key="16">
    <source>
        <dbReference type="EMBL" id="CAB4611417.1"/>
    </source>
</evidence>
<evidence type="ECO:0000256" key="1">
    <source>
        <dbReference type="ARBA" id="ARBA00001913"/>
    </source>
</evidence>
<dbReference type="Gene3D" id="3.40.50.970">
    <property type="match status" value="2"/>
</dbReference>
<evidence type="ECO:0000256" key="13">
    <source>
        <dbReference type="ARBA" id="ARBA00023052"/>
    </source>
</evidence>
<dbReference type="InterPro" id="IPR033247">
    <property type="entry name" value="Transketolase_fam"/>
</dbReference>
<organism evidence="16">
    <name type="scientific">freshwater metagenome</name>
    <dbReference type="NCBI Taxonomy" id="449393"/>
    <lineage>
        <taxon>unclassified sequences</taxon>
        <taxon>metagenomes</taxon>
        <taxon>ecological metagenomes</taxon>
    </lineage>
</organism>
<dbReference type="Pfam" id="PF02779">
    <property type="entry name" value="Transket_pyr"/>
    <property type="match status" value="1"/>
</dbReference>
<comment type="cofactor">
    <cofactor evidence="3">
        <name>Co(2+)</name>
        <dbReference type="ChEBI" id="CHEBI:48828"/>
    </cofactor>
</comment>
<evidence type="ECO:0000256" key="12">
    <source>
        <dbReference type="ARBA" id="ARBA00022842"/>
    </source>
</evidence>
<comment type="cofactor">
    <cofactor evidence="4">
        <name>Mg(2+)</name>
        <dbReference type="ChEBI" id="CHEBI:18420"/>
    </cofactor>
</comment>
<dbReference type="GO" id="GO:0005829">
    <property type="term" value="C:cytosol"/>
    <property type="evidence" value="ECO:0007669"/>
    <property type="project" value="TreeGrafter"/>
</dbReference>
<evidence type="ECO:0000256" key="14">
    <source>
        <dbReference type="ARBA" id="ARBA00049473"/>
    </source>
</evidence>
<comment type="cofactor">
    <cofactor evidence="5">
        <name>thiamine diphosphate</name>
        <dbReference type="ChEBI" id="CHEBI:58937"/>
    </cofactor>
</comment>
<evidence type="ECO:0000256" key="9">
    <source>
        <dbReference type="ARBA" id="ARBA00022679"/>
    </source>
</evidence>
<dbReference type="PANTHER" id="PTHR43522">
    <property type="entry name" value="TRANSKETOLASE"/>
    <property type="match status" value="1"/>
</dbReference>
<dbReference type="GO" id="GO:0006098">
    <property type="term" value="P:pentose-phosphate shunt"/>
    <property type="evidence" value="ECO:0007669"/>
    <property type="project" value="TreeGrafter"/>
</dbReference>
<comment type="similarity">
    <text evidence="6">Belongs to the transketolase family.</text>
</comment>
<evidence type="ECO:0000256" key="11">
    <source>
        <dbReference type="ARBA" id="ARBA00022837"/>
    </source>
</evidence>
<dbReference type="PANTHER" id="PTHR43522:SF10">
    <property type="entry name" value="TRANSKETOLASE"/>
    <property type="match status" value="1"/>
</dbReference>
<dbReference type="InterPro" id="IPR020826">
    <property type="entry name" value="Transketolase_BS"/>
</dbReference>
<evidence type="ECO:0000256" key="7">
    <source>
        <dbReference type="ARBA" id="ARBA00011738"/>
    </source>
</evidence>
<gene>
    <name evidence="16" type="ORF">UFOPK1889_00311</name>
</gene>
<name>A0A6J6HDB6_9ZZZZ</name>
<comment type="catalytic activity">
    <reaction evidence="14">
        <text>D-sedoheptulose 7-phosphate + D-glyceraldehyde 3-phosphate = aldehydo-D-ribose 5-phosphate + D-xylulose 5-phosphate</text>
        <dbReference type="Rhea" id="RHEA:10508"/>
        <dbReference type="ChEBI" id="CHEBI:57483"/>
        <dbReference type="ChEBI" id="CHEBI:57737"/>
        <dbReference type="ChEBI" id="CHEBI:58273"/>
        <dbReference type="ChEBI" id="CHEBI:59776"/>
        <dbReference type="EC" id="2.2.1.1"/>
    </reaction>
</comment>
<keyword evidence="9" id="KW-0808">Transferase</keyword>
<keyword evidence="13" id="KW-0786">Thiamine pyrophosphate</keyword>
<comment type="cofactor">
    <cofactor evidence="1">
        <name>Ca(2+)</name>
        <dbReference type="ChEBI" id="CHEBI:29108"/>
    </cofactor>
</comment>
<evidence type="ECO:0000256" key="3">
    <source>
        <dbReference type="ARBA" id="ARBA00001941"/>
    </source>
</evidence>
<protein>
    <recommendedName>
        <fullName evidence="8">transketolase</fullName>
        <ecNumber evidence="8">2.2.1.1</ecNumber>
    </recommendedName>
</protein>
<proteinExistence type="inferred from homology"/>
<dbReference type="SUPFAM" id="SSF52518">
    <property type="entry name" value="Thiamin diphosphate-binding fold (THDP-binding)"/>
    <property type="match status" value="1"/>
</dbReference>
<dbReference type="Pfam" id="PF22613">
    <property type="entry name" value="Transketolase_C_1"/>
    <property type="match status" value="1"/>
</dbReference>
<dbReference type="InterPro" id="IPR005474">
    <property type="entry name" value="Transketolase_N"/>
</dbReference>
<dbReference type="InterPro" id="IPR005475">
    <property type="entry name" value="Transketolase-like_Pyr-bd"/>
</dbReference>